<keyword evidence="6" id="KW-1185">Reference proteome</keyword>
<dbReference type="SUPFAM" id="SSF52540">
    <property type="entry name" value="P-loop containing nucleoside triphosphate hydrolases"/>
    <property type="match status" value="1"/>
</dbReference>
<evidence type="ECO:0000259" key="4">
    <source>
        <dbReference type="Pfam" id="PF00685"/>
    </source>
</evidence>
<proteinExistence type="inferred from homology"/>
<accession>A0A7J6UXC9</accession>
<comment type="caution">
    <text evidence="5">The sequence shown here is derived from an EMBL/GenBank/DDBJ whole genome shotgun (WGS) entry which is preliminary data.</text>
</comment>
<evidence type="ECO:0000313" key="5">
    <source>
        <dbReference type="EMBL" id="KAF5177229.1"/>
    </source>
</evidence>
<dbReference type="Gene3D" id="3.40.50.300">
    <property type="entry name" value="P-loop containing nucleotide triphosphate hydrolases"/>
    <property type="match status" value="1"/>
</dbReference>
<reference evidence="5 6" key="1">
    <citation type="submission" date="2020-06" db="EMBL/GenBank/DDBJ databases">
        <title>Transcriptomic and genomic resources for Thalictrum thalictroides and T. hernandezii: Facilitating candidate gene discovery in an emerging model plant lineage.</title>
        <authorList>
            <person name="Arias T."/>
            <person name="Riano-Pachon D.M."/>
            <person name="Di Stilio V.S."/>
        </authorList>
    </citation>
    <scope>NUCLEOTIDE SEQUENCE [LARGE SCALE GENOMIC DNA]</scope>
    <source>
        <strain evidence="6">cv. WT478/WT964</strain>
        <tissue evidence="5">Leaves</tissue>
    </source>
</reference>
<feature type="domain" description="Sulfotransferase" evidence="4">
    <location>
        <begin position="72"/>
        <end position="330"/>
    </location>
</feature>
<evidence type="ECO:0000256" key="2">
    <source>
        <dbReference type="ARBA" id="ARBA00022679"/>
    </source>
</evidence>
<dbReference type="Proteomes" id="UP000554482">
    <property type="component" value="Unassembled WGS sequence"/>
</dbReference>
<dbReference type="InterPro" id="IPR000863">
    <property type="entry name" value="Sulfotransferase_dom"/>
</dbReference>
<dbReference type="PANTHER" id="PTHR11783">
    <property type="entry name" value="SULFOTRANSFERASE SULT"/>
    <property type="match status" value="1"/>
</dbReference>
<dbReference type="GO" id="GO:0008146">
    <property type="term" value="F:sulfotransferase activity"/>
    <property type="evidence" value="ECO:0007669"/>
    <property type="project" value="InterPro"/>
</dbReference>
<name>A0A7J6UXC9_THATH</name>
<evidence type="ECO:0000256" key="3">
    <source>
        <dbReference type="RuleBase" id="RU361155"/>
    </source>
</evidence>
<dbReference type="EMBL" id="JABWDY010041694">
    <property type="protein sequence ID" value="KAF5177229.1"/>
    <property type="molecule type" value="Genomic_DNA"/>
</dbReference>
<organism evidence="5 6">
    <name type="scientific">Thalictrum thalictroides</name>
    <name type="common">Rue-anemone</name>
    <name type="synonym">Anemone thalictroides</name>
    <dbReference type="NCBI Taxonomy" id="46969"/>
    <lineage>
        <taxon>Eukaryota</taxon>
        <taxon>Viridiplantae</taxon>
        <taxon>Streptophyta</taxon>
        <taxon>Embryophyta</taxon>
        <taxon>Tracheophyta</taxon>
        <taxon>Spermatophyta</taxon>
        <taxon>Magnoliopsida</taxon>
        <taxon>Ranunculales</taxon>
        <taxon>Ranunculaceae</taxon>
        <taxon>Thalictroideae</taxon>
        <taxon>Thalictrum</taxon>
    </lineage>
</organism>
<sequence>MDCPQDDDDLQVISSKGEELPQPNESFQELLQSLPIRKRITKELLYLYDGFWIDESCLEVVIDFQQNFQPQDTDIILVTAPKSGTTWLKSLVFTITRRSQYTISDKNHPLLTTNPHGLVPFVEYVNPHNHVGTPRLFATHLSYTLLPESIKTSKCKIIYLCRNPRDTFVSMWHFEHKIMSKLDPSWQFPSPKECLEQFCEGVSHFGPFWEQILQYWKLSNERPEKVLFLKYEELKGDIIAQCKKMADFMNCSFSSEEENDGVIKDIAKFCSFEHLSNLEVNKQTEQRSVPQLDNGIFFRKGEIGDWKNLITTSMAEKLDQFVEQKLQGSGLKLN</sequence>
<gene>
    <name evidence="5" type="ORF">FRX31_033184</name>
</gene>
<evidence type="ECO:0000256" key="1">
    <source>
        <dbReference type="ARBA" id="ARBA00005771"/>
    </source>
</evidence>
<protein>
    <recommendedName>
        <fullName evidence="3">Sulfotransferase</fullName>
        <ecNumber evidence="3">2.8.2.-</ecNumber>
    </recommendedName>
</protein>
<dbReference type="InterPro" id="IPR027417">
    <property type="entry name" value="P-loop_NTPase"/>
</dbReference>
<dbReference type="AlphaFoldDB" id="A0A7J6UXC9"/>
<dbReference type="Pfam" id="PF00685">
    <property type="entry name" value="Sulfotransfer_1"/>
    <property type="match status" value="1"/>
</dbReference>
<evidence type="ECO:0000313" key="6">
    <source>
        <dbReference type="Proteomes" id="UP000554482"/>
    </source>
</evidence>
<keyword evidence="2 3" id="KW-0808">Transferase</keyword>
<comment type="similarity">
    <text evidence="1 3">Belongs to the sulfotransferase 1 family.</text>
</comment>
<dbReference type="EC" id="2.8.2.-" evidence="3"/>
<dbReference type="OrthoDB" id="205623at2759"/>